<dbReference type="Pfam" id="PF06974">
    <property type="entry name" value="WS_DGAT_C"/>
    <property type="match status" value="1"/>
</dbReference>
<keyword evidence="9 11" id="KW-0012">Acyltransferase</keyword>
<reference evidence="11" key="1">
    <citation type="submission" date="2021-03" db="EMBL/GenBank/DDBJ databases">
        <title>Plesiomonas shigelloides zfcc0051, isolated from zebrafish feces.</title>
        <authorList>
            <person name="Vanderhoek Z."/>
            <person name="Gaulke C."/>
        </authorList>
    </citation>
    <scope>NUCLEOTIDE SEQUENCE</scope>
    <source>
        <strain evidence="11">Zfcc0051</strain>
    </source>
</reference>
<dbReference type="AlphaFoldDB" id="A0A2P1VMC4"/>
<evidence type="ECO:0000256" key="2">
    <source>
        <dbReference type="ARBA" id="ARBA00005189"/>
    </source>
</evidence>
<keyword evidence="8" id="KW-0443">Lipid metabolism</keyword>
<comment type="pathway">
    <text evidence="1">Glycerolipid metabolism; triacylglycerol biosynthesis.</text>
</comment>
<evidence type="ECO:0000256" key="4">
    <source>
        <dbReference type="ARBA" id="ARBA00013244"/>
    </source>
</evidence>
<dbReference type="GO" id="GO:0071731">
    <property type="term" value="P:response to nitric oxide"/>
    <property type="evidence" value="ECO:0007669"/>
    <property type="project" value="TreeGrafter"/>
</dbReference>
<dbReference type="SUPFAM" id="SSF52777">
    <property type="entry name" value="CoA-dependent acyltransferases"/>
    <property type="match status" value="2"/>
</dbReference>
<proteinExistence type="inferred from homology"/>
<dbReference type="InterPro" id="IPR009721">
    <property type="entry name" value="O-acyltransferase_WSD1_C"/>
</dbReference>
<protein>
    <recommendedName>
        <fullName evidence="4">diacylglycerol O-acyltransferase</fullName>
        <ecNumber evidence="4">2.3.1.20</ecNumber>
    </recommendedName>
</protein>
<comment type="catalytic activity">
    <reaction evidence="10">
        <text>an acyl-CoA + a 1,2-diacyl-sn-glycerol = a triacyl-sn-glycerol + CoA</text>
        <dbReference type="Rhea" id="RHEA:10868"/>
        <dbReference type="ChEBI" id="CHEBI:17815"/>
        <dbReference type="ChEBI" id="CHEBI:57287"/>
        <dbReference type="ChEBI" id="CHEBI:58342"/>
        <dbReference type="ChEBI" id="CHEBI:64615"/>
        <dbReference type="EC" id="2.3.1.20"/>
    </reaction>
</comment>
<comment type="similarity">
    <text evidence="3">Belongs to the long-chain O-acyltransferase family.</text>
</comment>
<evidence type="ECO:0000256" key="5">
    <source>
        <dbReference type="ARBA" id="ARBA00022516"/>
    </source>
</evidence>
<evidence type="ECO:0000256" key="9">
    <source>
        <dbReference type="ARBA" id="ARBA00023315"/>
    </source>
</evidence>
<evidence type="ECO:0000256" key="3">
    <source>
        <dbReference type="ARBA" id="ARBA00009587"/>
    </source>
</evidence>
<dbReference type="GO" id="GO:0004144">
    <property type="term" value="F:diacylglycerol O-acyltransferase activity"/>
    <property type="evidence" value="ECO:0007669"/>
    <property type="project" value="UniProtKB-EC"/>
</dbReference>
<dbReference type="RefSeq" id="WP_010863679.1">
    <property type="nucleotide sequence ID" value="NZ_CP027852.1"/>
</dbReference>
<gene>
    <name evidence="11" type="ORF">J2R62_13600</name>
</gene>
<dbReference type="EC" id="2.3.1.20" evidence="4"/>
<dbReference type="GO" id="GO:0001666">
    <property type="term" value="P:response to hypoxia"/>
    <property type="evidence" value="ECO:0007669"/>
    <property type="project" value="TreeGrafter"/>
</dbReference>
<dbReference type="Proteomes" id="UP000664658">
    <property type="component" value="Unassembled WGS sequence"/>
</dbReference>
<evidence type="ECO:0000313" key="11">
    <source>
        <dbReference type="EMBL" id="MBO1109232.1"/>
    </source>
</evidence>
<dbReference type="InterPro" id="IPR045034">
    <property type="entry name" value="O-acyltransferase_WSD1-like"/>
</dbReference>
<comment type="pathway">
    <text evidence="2">Lipid metabolism.</text>
</comment>
<evidence type="ECO:0000256" key="10">
    <source>
        <dbReference type="ARBA" id="ARBA00048109"/>
    </source>
</evidence>
<dbReference type="InterPro" id="IPR014292">
    <property type="entry name" value="Acyl_transf_WS/DGAT"/>
</dbReference>
<dbReference type="PANTHER" id="PTHR31650:SF1">
    <property type="entry name" value="WAX ESTER SYNTHASE_DIACYLGLYCEROL ACYLTRANSFERASE 4-RELATED"/>
    <property type="match status" value="1"/>
</dbReference>
<comment type="caution">
    <text evidence="11">The sequence shown here is derived from an EMBL/GenBank/DDBJ whole genome shotgun (WGS) entry which is preliminary data.</text>
</comment>
<accession>A0A2P1VMC4</accession>
<evidence type="ECO:0000313" key="12">
    <source>
        <dbReference type="Proteomes" id="UP000664658"/>
    </source>
</evidence>
<dbReference type="GO" id="GO:0051701">
    <property type="term" value="P:biological process involved in interaction with host"/>
    <property type="evidence" value="ECO:0007669"/>
    <property type="project" value="TreeGrafter"/>
</dbReference>
<sequence length="476" mass="53142">MATLSLLDLGFVVFENNTTPLHISGLMIVSPPAEQSDYAAHLHQSMLRGGPVQSPFDRVLDLGLTHLPRWQAAKYVDLSYHIRRSSLPEPGDHYQLLELVSRIHSYVLDRSRPLWEVWIIDGLKDGKVAVLFKLHHSLADGVRASKLFMRSCQTDPTQTEFVPFWATTEQPDVTERQQHKQALLQSLLNPDLWLKQSKASLGLLKLCSGFLRANAGSGLGLKMPFTAPHTPFNLSPERARRVTLVSLPQHRFNQIAKLTGVTMNDVVLTVCDMALHRYLQAHNWKEQKPLVALMPLNLRHGAGNETGVTNKMTLGLVEMGRSDDPPLRRLHSVRNSTEGIKYQALELHPDAYYQYAILVNALSLLSGRLGLNHYLPPATNMLISNVPGVKETLYFCGAKVEDVYPLSLLLPGQTLNITLLSYAGHLNFGFVCCRRSLPGFDVIGQYLKESLAALEQATLSEVAKVVRQKAVEFPVE</sequence>
<organism evidence="11 12">
    <name type="scientific">Plesiomonas shigelloides</name>
    <name type="common">Aeromonas shigelloides</name>
    <dbReference type="NCBI Taxonomy" id="703"/>
    <lineage>
        <taxon>Bacteria</taxon>
        <taxon>Pseudomonadati</taxon>
        <taxon>Pseudomonadota</taxon>
        <taxon>Gammaproteobacteria</taxon>
        <taxon>Enterobacterales</taxon>
        <taxon>Enterobacteriaceae</taxon>
        <taxon>Plesiomonas</taxon>
    </lineage>
</organism>
<dbReference type="NCBIfam" id="TIGR02946">
    <property type="entry name" value="acyl_WS_DGAT"/>
    <property type="match status" value="1"/>
</dbReference>
<evidence type="ECO:0000256" key="8">
    <source>
        <dbReference type="ARBA" id="ARBA00023098"/>
    </source>
</evidence>
<dbReference type="Pfam" id="PF03007">
    <property type="entry name" value="WS_DGAT_cat"/>
    <property type="match status" value="1"/>
</dbReference>
<dbReference type="PANTHER" id="PTHR31650">
    <property type="entry name" value="O-ACYLTRANSFERASE (WSD1-LIKE) FAMILY PROTEIN"/>
    <property type="match status" value="1"/>
</dbReference>
<evidence type="ECO:0000256" key="6">
    <source>
        <dbReference type="ARBA" id="ARBA00022679"/>
    </source>
</evidence>
<name>A0A2P1VMC4_PLESH</name>
<keyword evidence="7" id="KW-0319">Glycerol metabolism</keyword>
<dbReference type="UniPathway" id="UPA00282"/>
<keyword evidence="6 11" id="KW-0808">Transferase</keyword>
<dbReference type="GO" id="GO:0006071">
    <property type="term" value="P:glycerol metabolic process"/>
    <property type="evidence" value="ECO:0007669"/>
    <property type="project" value="UniProtKB-KW"/>
</dbReference>
<dbReference type="EMBL" id="JAFNAA010000016">
    <property type="protein sequence ID" value="MBO1109232.1"/>
    <property type="molecule type" value="Genomic_DNA"/>
</dbReference>
<dbReference type="GeneID" id="69706516"/>
<evidence type="ECO:0000256" key="7">
    <source>
        <dbReference type="ARBA" id="ARBA00022798"/>
    </source>
</evidence>
<dbReference type="GO" id="GO:0005886">
    <property type="term" value="C:plasma membrane"/>
    <property type="evidence" value="ECO:0007669"/>
    <property type="project" value="TreeGrafter"/>
</dbReference>
<evidence type="ECO:0000256" key="1">
    <source>
        <dbReference type="ARBA" id="ARBA00004771"/>
    </source>
</evidence>
<dbReference type="GO" id="GO:0019432">
    <property type="term" value="P:triglyceride biosynthetic process"/>
    <property type="evidence" value="ECO:0007669"/>
    <property type="project" value="UniProtKB-UniPathway"/>
</dbReference>
<dbReference type="InterPro" id="IPR004255">
    <property type="entry name" value="O-acyltransferase_WSD1_N"/>
</dbReference>
<keyword evidence="5" id="KW-0444">Lipid biosynthesis</keyword>